<reference evidence="1 2" key="1">
    <citation type="submission" date="2016-11" db="EMBL/GenBank/DDBJ databases">
        <authorList>
            <person name="Jaros S."/>
            <person name="Januszkiewicz K."/>
            <person name="Wedrychowicz H."/>
        </authorList>
    </citation>
    <scope>NUCLEOTIDE SEQUENCE [LARGE SCALE GENOMIC DNA]</scope>
    <source>
        <strain evidence="1 2">DSM 9705</strain>
    </source>
</reference>
<organism evidence="1 2">
    <name type="scientific">Desulfofustis glycolicus DSM 9705</name>
    <dbReference type="NCBI Taxonomy" id="1121409"/>
    <lineage>
        <taxon>Bacteria</taxon>
        <taxon>Pseudomonadati</taxon>
        <taxon>Thermodesulfobacteriota</taxon>
        <taxon>Desulfobulbia</taxon>
        <taxon>Desulfobulbales</taxon>
        <taxon>Desulfocapsaceae</taxon>
        <taxon>Desulfofustis</taxon>
    </lineage>
</organism>
<evidence type="ECO:0000313" key="1">
    <source>
        <dbReference type="EMBL" id="SHH63146.1"/>
    </source>
</evidence>
<keyword evidence="2" id="KW-1185">Reference proteome</keyword>
<dbReference type="EMBL" id="FQXS01000005">
    <property type="protein sequence ID" value="SHH63146.1"/>
    <property type="molecule type" value="Genomic_DNA"/>
</dbReference>
<protein>
    <submittedName>
        <fullName evidence="1">Uncharacterized protein</fullName>
    </submittedName>
</protein>
<proteinExistence type="predicted"/>
<dbReference type="STRING" id="1121409.SAMN02745124_01202"/>
<sequence length="182" mass="20359">MAKSPKNKGSERGTYITTELIHSDAFRSLSSSQKDIWLFVLTRRVFGKDAKGKRDYTKLLNKSDLKAPAAAIQEFFDGPIRNMEMPSYNADTIRKAFKKFLEVGFLSVLHLGGNGPGDQSVYQFEDKWKHWKAGDPACFSKQGMARGKGFCQPNSGVFFTKAAKNKGCRSTCQITRSPTCQK</sequence>
<dbReference type="AlphaFoldDB" id="A0A1M5UJZ0"/>
<evidence type="ECO:0000313" key="2">
    <source>
        <dbReference type="Proteomes" id="UP000184139"/>
    </source>
</evidence>
<name>A0A1M5UJZ0_9BACT</name>
<dbReference type="Proteomes" id="UP000184139">
    <property type="component" value="Unassembled WGS sequence"/>
</dbReference>
<gene>
    <name evidence="1" type="ORF">SAMN02745124_01202</name>
</gene>
<accession>A0A1M5UJZ0</accession>